<evidence type="ECO:0000256" key="1">
    <source>
        <dbReference type="ARBA" id="ARBA00009526"/>
    </source>
</evidence>
<dbReference type="SUPFAM" id="SSF81301">
    <property type="entry name" value="Nucleotidyltransferase"/>
    <property type="match status" value="1"/>
</dbReference>
<sequence>MRRGFGAGYFGAAPSSSGSRAPRIPRRPVCDADALRQLASAASGLELRFRPSSATVARRQRVLQQLKEALADLPGVQEVVLGGSTAKGTDLDGDDSDIDVVVIFDGLERLVSEQRYEESLADIREILRAELSVELERRSFYTVGQRLRLPEAGSNIENRGTYLHGSHNGVSFDVLLGVDLEDDLSALREAQPGPPRARFSGSFVRLHTAFVAGAQVNKDGVRLAKWWVRHVLQLGAAVQRPRGFLIELVAVYASRSRRLNSAQETLIAILEHFVSWQLLQITWSWAEADWQQFHPPARLPIILDPCNPTNNVARTLRRRSWRLWASLAQELLQLVRSSGEQSDDDTRSVNSLGLDHFTDSCSSGEYRSGHSGQDSEGSVAFGDFDY</sequence>
<feature type="region of interest" description="Disordered" evidence="2">
    <location>
        <begin position="362"/>
        <end position="386"/>
    </location>
</feature>
<dbReference type="InterPro" id="IPR018952">
    <property type="entry name" value="2-5-oligoAdlate_synth_1_dom2/C"/>
</dbReference>
<dbReference type="Proteomes" id="UP000626109">
    <property type="component" value="Unassembled WGS sequence"/>
</dbReference>
<reference evidence="5" key="1">
    <citation type="submission" date="2021-02" db="EMBL/GenBank/DDBJ databases">
        <authorList>
            <person name="Dougan E. K."/>
            <person name="Rhodes N."/>
            <person name="Thang M."/>
            <person name="Chan C."/>
        </authorList>
    </citation>
    <scope>NUCLEOTIDE SEQUENCE</scope>
</reference>
<evidence type="ECO:0008006" key="7">
    <source>
        <dbReference type="Google" id="ProtNLM"/>
    </source>
</evidence>
<feature type="domain" description="Polymerase nucleotidyl transferase" evidence="3">
    <location>
        <begin position="64"/>
        <end position="125"/>
    </location>
</feature>
<protein>
    <recommendedName>
        <fullName evidence="7">Polynucleotide adenylyltransferase</fullName>
    </recommendedName>
</protein>
<dbReference type="GO" id="GO:0005654">
    <property type="term" value="C:nucleoplasm"/>
    <property type="evidence" value="ECO:0007669"/>
    <property type="project" value="TreeGrafter"/>
</dbReference>
<comment type="similarity">
    <text evidence="1">Belongs to the 2-5A synthase family.</text>
</comment>
<dbReference type="Pfam" id="PF01909">
    <property type="entry name" value="NTP_transf_2"/>
    <property type="match status" value="1"/>
</dbReference>
<feature type="domain" description="2'-5'-oligoadenylate synthetase 1" evidence="4">
    <location>
        <begin position="196"/>
        <end position="336"/>
    </location>
</feature>
<dbReference type="AlphaFoldDB" id="A0A813KHL2"/>
<evidence type="ECO:0000313" key="5">
    <source>
        <dbReference type="EMBL" id="CAE8705043.1"/>
    </source>
</evidence>
<proteinExistence type="inferred from homology"/>
<feature type="compositionally biased region" description="Polar residues" evidence="2">
    <location>
        <begin position="362"/>
        <end position="376"/>
    </location>
</feature>
<evidence type="ECO:0000256" key="2">
    <source>
        <dbReference type="SAM" id="MobiDB-lite"/>
    </source>
</evidence>
<dbReference type="GO" id="GO:0005829">
    <property type="term" value="C:cytosol"/>
    <property type="evidence" value="ECO:0007669"/>
    <property type="project" value="TreeGrafter"/>
</dbReference>
<evidence type="ECO:0000259" key="4">
    <source>
        <dbReference type="Pfam" id="PF10421"/>
    </source>
</evidence>
<dbReference type="Gene3D" id="1.10.1410.20">
    <property type="entry name" value="2'-5'-oligoadenylate synthetase 1, domain 2"/>
    <property type="match status" value="1"/>
</dbReference>
<dbReference type="Pfam" id="PF10421">
    <property type="entry name" value="OAS1_C"/>
    <property type="match status" value="1"/>
</dbReference>
<dbReference type="SUPFAM" id="SSF81631">
    <property type="entry name" value="PAP/OAS1 substrate-binding domain"/>
    <property type="match status" value="1"/>
</dbReference>
<accession>A0A813KHL2</accession>
<dbReference type="InterPro" id="IPR002934">
    <property type="entry name" value="Polymerase_NTP_transf_dom"/>
</dbReference>
<dbReference type="PANTHER" id="PTHR11258:SF11">
    <property type="entry name" value="C2H2-TYPE DOMAIN-CONTAINING PROTEIN"/>
    <property type="match status" value="1"/>
</dbReference>
<dbReference type="GO" id="GO:0003725">
    <property type="term" value="F:double-stranded RNA binding"/>
    <property type="evidence" value="ECO:0007669"/>
    <property type="project" value="TreeGrafter"/>
</dbReference>
<dbReference type="GO" id="GO:0016020">
    <property type="term" value="C:membrane"/>
    <property type="evidence" value="ECO:0007669"/>
    <property type="project" value="TreeGrafter"/>
</dbReference>
<name>A0A813KHL2_POLGL</name>
<evidence type="ECO:0000313" key="6">
    <source>
        <dbReference type="Proteomes" id="UP000626109"/>
    </source>
</evidence>
<organism evidence="5 6">
    <name type="scientific">Polarella glacialis</name>
    <name type="common">Dinoflagellate</name>
    <dbReference type="NCBI Taxonomy" id="89957"/>
    <lineage>
        <taxon>Eukaryota</taxon>
        <taxon>Sar</taxon>
        <taxon>Alveolata</taxon>
        <taxon>Dinophyceae</taxon>
        <taxon>Suessiales</taxon>
        <taxon>Suessiaceae</taxon>
        <taxon>Polarella</taxon>
    </lineage>
</organism>
<comment type="caution">
    <text evidence="5">The sequence shown here is derived from an EMBL/GenBank/DDBJ whole genome shotgun (WGS) entry which is preliminary data.</text>
</comment>
<dbReference type="PROSITE" id="PS50152">
    <property type="entry name" value="25A_SYNTH_3"/>
    <property type="match status" value="1"/>
</dbReference>
<dbReference type="InterPro" id="IPR043519">
    <property type="entry name" value="NT_sf"/>
</dbReference>
<dbReference type="EMBL" id="CAJNNW010030901">
    <property type="protein sequence ID" value="CAE8705043.1"/>
    <property type="molecule type" value="Genomic_DNA"/>
</dbReference>
<dbReference type="Gene3D" id="3.30.460.10">
    <property type="entry name" value="Beta Polymerase, domain 2"/>
    <property type="match status" value="1"/>
</dbReference>
<gene>
    <name evidence="5" type="ORF">PGLA2088_LOCUS33499</name>
</gene>
<dbReference type="PANTHER" id="PTHR11258">
    <property type="entry name" value="2-5 OLIGOADENYLATE SYNTHETASE"/>
    <property type="match status" value="1"/>
</dbReference>
<dbReference type="GO" id="GO:0001730">
    <property type="term" value="F:2'-5'-oligoadenylate synthetase activity"/>
    <property type="evidence" value="ECO:0007669"/>
    <property type="project" value="TreeGrafter"/>
</dbReference>
<evidence type="ECO:0000259" key="3">
    <source>
        <dbReference type="Pfam" id="PF01909"/>
    </source>
</evidence>